<evidence type="ECO:0000313" key="1">
    <source>
        <dbReference type="EMBL" id="CAK1581738.1"/>
    </source>
</evidence>
<gene>
    <name evidence="1" type="ORF">PARMNEM_LOCUS3366</name>
</gene>
<organism evidence="1 2">
    <name type="scientific">Parnassius mnemosyne</name>
    <name type="common">clouded apollo</name>
    <dbReference type="NCBI Taxonomy" id="213953"/>
    <lineage>
        <taxon>Eukaryota</taxon>
        <taxon>Metazoa</taxon>
        <taxon>Ecdysozoa</taxon>
        <taxon>Arthropoda</taxon>
        <taxon>Hexapoda</taxon>
        <taxon>Insecta</taxon>
        <taxon>Pterygota</taxon>
        <taxon>Neoptera</taxon>
        <taxon>Endopterygota</taxon>
        <taxon>Lepidoptera</taxon>
        <taxon>Glossata</taxon>
        <taxon>Ditrysia</taxon>
        <taxon>Papilionoidea</taxon>
        <taxon>Papilionidae</taxon>
        <taxon>Parnassiinae</taxon>
        <taxon>Parnassini</taxon>
        <taxon>Parnassius</taxon>
        <taxon>Driopa</taxon>
    </lineage>
</organism>
<sequence length="104" mass="11873">MEEGPRKLKSHTTVDATEIVFALFGVFGDARHIYVPESLNLDADLTNMEPKVDAEKFSTDMMRNNIKPNNGFVPMNNIIFFKTYPRCGNGFKRDVLGVCREVWD</sequence>
<dbReference type="AlphaFoldDB" id="A0AAV1KFA5"/>
<evidence type="ECO:0000313" key="2">
    <source>
        <dbReference type="Proteomes" id="UP001314205"/>
    </source>
</evidence>
<name>A0AAV1KFA5_9NEOP</name>
<protein>
    <submittedName>
        <fullName evidence="1">Uncharacterized protein</fullName>
    </submittedName>
</protein>
<dbReference type="Proteomes" id="UP001314205">
    <property type="component" value="Unassembled WGS sequence"/>
</dbReference>
<keyword evidence="2" id="KW-1185">Reference proteome</keyword>
<reference evidence="1 2" key="1">
    <citation type="submission" date="2023-11" db="EMBL/GenBank/DDBJ databases">
        <authorList>
            <person name="Hedman E."/>
            <person name="Englund M."/>
            <person name="Stromberg M."/>
            <person name="Nyberg Akerstrom W."/>
            <person name="Nylinder S."/>
            <person name="Jareborg N."/>
            <person name="Kallberg Y."/>
            <person name="Kronander E."/>
        </authorList>
    </citation>
    <scope>NUCLEOTIDE SEQUENCE [LARGE SCALE GENOMIC DNA]</scope>
</reference>
<dbReference type="EMBL" id="CAVLGL010000035">
    <property type="protein sequence ID" value="CAK1581738.1"/>
    <property type="molecule type" value="Genomic_DNA"/>
</dbReference>
<comment type="caution">
    <text evidence="1">The sequence shown here is derived from an EMBL/GenBank/DDBJ whole genome shotgun (WGS) entry which is preliminary data.</text>
</comment>
<proteinExistence type="predicted"/>
<accession>A0AAV1KFA5</accession>